<gene>
    <name evidence="5" type="primary">rplJ</name>
    <name evidence="6" type="ORF">A3J00_01820</name>
</gene>
<dbReference type="Gene3D" id="3.30.70.1730">
    <property type="match status" value="1"/>
</dbReference>
<dbReference type="GO" id="GO:0005840">
    <property type="term" value="C:ribosome"/>
    <property type="evidence" value="ECO:0007669"/>
    <property type="project" value="UniProtKB-KW"/>
</dbReference>
<keyword evidence="2 5" id="KW-0689">Ribosomal protein</keyword>
<reference evidence="6 7" key="1">
    <citation type="journal article" date="2016" name="Nat. Commun.">
        <title>Thousands of microbial genomes shed light on interconnected biogeochemical processes in an aquifer system.</title>
        <authorList>
            <person name="Anantharaman K."/>
            <person name="Brown C.T."/>
            <person name="Hug L.A."/>
            <person name="Sharon I."/>
            <person name="Castelle C.J."/>
            <person name="Probst A.J."/>
            <person name="Thomas B.C."/>
            <person name="Singh A."/>
            <person name="Wilkins M.J."/>
            <person name="Karaoz U."/>
            <person name="Brodie E.L."/>
            <person name="Williams K.H."/>
            <person name="Hubbard S.S."/>
            <person name="Banfield J.F."/>
        </authorList>
    </citation>
    <scope>NUCLEOTIDE SEQUENCE [LARGE SCALE GENOMIC DNA]</scope>
</reference>
<dbReference type="GO" id="GO:1990904">
    <property type="term" value="C:ribonucleoprotein complex"/>
    <property type="evidence" value="ECO:0007669"/>
    <property type="project" value="UniProtKB-KW"/>
</dbReference>
<dbReference type="STRING" id="1801725.A3J00_01820"/>
<dbReference type="AlphaFoldDB" id="A0A1G2F0U5"/>
<organism evidence="6 7">
    <name type="scientific">Candidatus Niyogibacteria bacterium RIFCSPLOWO2_02_FULL_45_13</name>
    <dbReference type="NCBI Taxonomy" id="1801725"/>
    <lineage>
        <taxon>Bacteria</taxon>
        <taxon>Candidatus Niyogiibacteriota</taxon>
    </lineage>
</organism>
<dbReference type="Gene3D" id="6.10.250.290">
    <property type="match status" value="1"/>
</dbReference>
<evidence type="ECO:0000313" key="7">
    <source>
        <dbReference type="Proteomes" id="UP000178428"/>
    </source>
</evidence>
<comment type="subunit">
    <text evidence="5">Part of the ribosomal stalk of the 50S ribosomal subunit. The N-terminus interacts with L11 and the large rRNA to form the base of the stalk. The C-terminus forms an elongated spine to which L12 dimers bind in a sequential fashion forming a multimeric L10(L12)X complex.</text>
</comment>
<dbReference type="EMBL" id="MHMR01000007">
    <property type="protein sequence ID" value="OGZ31260.1"/>
    <property type="molecule type" value="Genomic_DNA"/>
</dbReference>
<sequence>MAITRAKKEEIIKNLHERAEKSKTAVFLNFHNLSALDMTRLRKEFRNIGADLKVAKKTLIKRVLNAFGYSGEIPKLDGEVAVVFGYEESPETAKTIKKFAKEHKGLAIVGGIFAGKYVLADFIERLAEIPSREVLLAQTVGLISSPLRGLMNVASGPMKNLVVIINQLSKK</sequence>
<evidence type="ECO:0000256" key="4">
    <source>
        <dbReference type="ARBA" id="ARBA00035202"/>
    </source>
</evidence>
<evidence type="ECO:0000256" key="2">
    <source>
        <dbReference type="ARBA" id="ARBA00022980"/>
    </source>
</evidence>
<dbReference type="NCBIfam" id="NF000955">
    <property type="entry name" value="PRK00099.1-1"/>
    <property type="match status" value="1"/>
</dbReference>
<dbReference type="GO" id="GO:0070180">
    <property type="term" value="F:large ribosomal subunit rRNA binding"/>
    <property type="evidence" value="ECO:0007669"/>
    <property type="project" value="UniProtKB-UniRule"/>
</dbReference>
<keyword evidence="5" id="KW-0699">rRNA-binding</keyword>
<keyword evidence="5" id="KW-0694">RNA-binding</keyword>
<dbReference type="Pfam" id="PF00466">
    <property type="entry name" value="Ribosomal_L10"/>
    <property type="match status" value="1"/>
</dbReference>
<dbReference type="InterPro" id="IPR047865">
    <property type="entry name" value="Ribosomal_uL10_bac_type"/>
</dbReference>
<keyword evidence="3 5" id="KW-0687">Ribonucleoprotein</keyword>
<dbReference type="InterPro" id="IPR043141">
    <property type="entry name" value="Ribosomal_uL10-like_sf"/>
</dbReference>
<dbReference type="HAMAP" id="MF_00362">
    <property type="entry name" value="Ribosomal_uL10"/>
    <property type="match status" value="1"/>
</dbReference>
<evidence type="ECO:0000313" key="6">
    <source>
        <dbReference type="EMBL" id="OGZ31260.1"/>
    </source>
</evidence>
<dbReference type="CDD" id="cd05797">
    <property type="entry name" value="Ribosomal_L10"/>
    <property type="match status" value="1"/>
</dbReference>
<dbReference type="SUPFAM" id="SSF160369">
    <property type="entry name" value="Ribosomal protein L10-like"/>
    <property type="match status" value="1"/>
</dbReference>
<evidence type="ECO:0000256" key="1">
    <source>
        <dbReference type="ARBA" id="ARBA00008889"/>
    </source>
</evidence>
<protein>
    <recommendedName>
        <fullName evidence="4 5">Large ribosomal subunit protein uL10</fullName>
    </recommendedName>
</protein>
<name>A0A1G2F0U5_9BACT</name>
<evidence type="ECO:0000256" key="3">
    <source>
        <dbReference type="ARBA" id="ARBA00023274"/>
    </source>
</evidence>
<proteinExistence type="inferred from homology"/>
<dbReference type="InterPro" id="IPR022973">
    <property type="entry name" value="Ribosomal_uL10_bac"/>
</dbReference>
<evidence type="ECO:0000256" key="5">
    <source>
        <dbReference type="HAMAP-Rule" id="MF_00362"/>
    </source>
</evidence>
<dbReference type="PANTHER" id="PTHR11560">
    <property type="entry name" value="39S RIBOSOMAL PROTEIN L10, MITOCHONDRIAL"/>
    <property type="match status" value="1"/>
</dbReference>
<comment type="similarity">
    <text evidence="1 5">Belongs to the universal ribosomal protein uL10 family.</text>
</comment>
<comment type="caution">
    <text evidence="6">The sequence shown here is derived from an EMBL/GenBank/DDBJ whole genome shotgun (WGS) entry which is preliminary data.</text>
</comment>
<dbReference type="GO" id="GO:0006412">
    <property type="term" value="P:translation"/>
    <property type="evidence" value="ECO:0007669"/>
    <property type="project" value="UniProtKB-UniRule"/>
</dbReference>
<dbReference type="Proteomes" id="UP000178428">
    <property type="component" value="Unassembled WGS sequence"/>
</dbReference>
<comment type="function">
    <text evidence="5">Forms part of the ribosomal stalk, playing a central role in the interaction of the ribosome with GTP-bound translation factors.</text>
</comment>
<dbReference type="InterPro" id="IPR001790">
    <property type="entry name" value="Ribosomal_uL10"/>
</dbReference>
<accession>A0A1G2F0U5</accession>